<dbReference type="Gene3D" id="3.30.160.60">
    <property type="entry name" value="Classic Zinc Finger"/>
    <property type="match status" value="1"/>
</dbReference>
<feature type="region of interest" description="Disordered" evidence="7">
    <location>
        <begin position="1163"/>
        <end position="1210"/>
    </location>
</feature>
<feature type="compositionally biased region" description="Polar residues" evidence="7">
    <location>
        <begin position="175"/>
        <end position="191"/>
    </location>
</feature>
<evidence type="ECO:0000256" key="4">
    <source>
        <dbReference type="ARBA" id="ARBA00022771"/>
    </source>
</evidence>
<feature type="domain" description="C2H2-type" evidence="8">
    <location>
        <begin position="687"/>
        <end position="708"/>
    </location>
</feature>
<feature type="compositionally biased region" description="Polar residues" evidence="7">
    <location>
        <begin position="73"/>
        <end position="89"/>
    </location>
</feature>
<reference evidence="9" key="2">
    <citation type="submission" date="2020-11" db="EMBL/GenBank/DDBJ databases">
        <authorList>
            <person name="McCartney M.A."/>
            <person name="Auch B."/>
            <person name="Kono T."/>
            <person name="Mallez S."/>
            <person name="Becker A."/>
            <person name="Gohl D.M."/>
            <person name="Silverstein K.A.T."/>
            <person name="Koren S."/>
            <person name="Bechman K.B."/>
            <person name="Herman A."/>
            <person name="Abrahante J.E."/>
            <person name="Garbe J."/>
        </authorList>
    </citation>
    <scope>NUCLEOTIDE SEQUENCE</scope>
    <source>
        <strain evidence="9">Duluth1</strain>
        <tissue evidence="9">Whole animal</tissue>
    </source>
</reference>
<evidence type="ECO:0000256" key="7">
    <source>
        <dbReference type="SAM" id="MobiDB-lite"/>
    </source>
</evidence>
<feature type="region of interest" description="Disordered" evidence="7">
    <location>
        <begin position="46"/>
        <end position="160"/>
    </location>
</feature>
<comment type="subcellular location">
    <subcellularLocation>
        <location evidence="1">Nucleus</location>
    </subcellularLocation>
</comment>
<evidence type="ECO:0000256" key="5">
    <source>
        <dbReference type="ARBA" id="ARBA00022833"/>
    </source>
</evidence>
<feature type="compositionally biased region" description="Basic and acidic residues" evidence="7">
    <location>
        <begin position="127"/>
        <end position="152"/>
    </location>
</feature>
<keyword evidence="3" id="KW-0677">Repeat</keyword>
<evidence type="ECO:0000313" key="10">
    <source>
        <dbReference type="Proteomes" id="UP000828390"/>
    </source>
</evidence>
<keyword evidence="2" id="KW-0479">Metal-binding</keyword>
<feature type="compositionally biased region" description="Low complexity" evidence="7">
    <location>
        <begin position="1117"/>
        <end position="1130"/>
    </location>
</feature>
<dbReference type="InterPro" id="IPR013087">
    <property type="entry name" value="Znf_C2H2_type"/>
</dbReference>
<evidence type="ECO:0000256" key="6">
    <source>
        <dbReference type="ARBA" id="ARBA00023242"/>
    </source>
</evidence>
<dbReference type="GO" id="GO:0008270">
    <property type="term" value="F:zinc ion binding"/>
    <property type="evidence" value="ECO:0007669"/>
    <property type="project" value="UniProtKB-KW"/>
</dbReference>
<feature type="compositionally biased region" description="Acidic residues" evidence="7">
    <location>
        <begin position="972"/>
        <end position="985"/>
    </location>
</feature>
<name>A0A9D4EF78_DREPO</name>
<evidence type="ECO:0000256" key="2">
    <source>
        <dbReference type="ARBA" id="ARBA00022723"/>
    </source>
</evidence>
<dbReference type="SMART" id="SM00355">
    <property type="entry name" value="ZnF_C2H2"/>
    <property type="match status" value="8"/>
</dbReference>
<feature type="domain" description="C2H2-type" evidence="8">
    <location>
        <begin position="726"/>
        <end position="748"/>
    </location>
</feature>
<feature type="compositionally biased region" description="Basic and acidic residues" evidence="7">
    <location>
        <begin position="986"/>
        <end position="1040"/>
    </location>
</feature>
<feature type="compositionally biased region" description="Polar residues" evidence="7">
    <location>
        <begin position="1065"/>
        <end position="1088"/>
    </location>
</feature>
<dbReference type="PROSITE" id="PS00028">
    <property type="entry name" value="ZINC_FINGER_C2H2_1"/>
    <property type="match status" value="2"/>
</dbReference>
<dbReference type="GO" id="GO:0005634">
    <property type="term" value="C:nucleus"/>
    <property type="evidence" value="ECO:0007669"/>
    <property type="project" value="UniProtKB-SubCell"/>
</dbReference>
<feature type="compositionally biased region" description="Basic and acidic residues" evidence="7">
    <location>
        <begin position="1184"/>
        <end position="1193"/>
    </location>
</feature>
<dbReference type="EMBL" id="JAIWYP010000009">
    <property type="protein sequence ID" value="KAH3778568.1"/>
    <property type="molecule type" value="Genomic_DNA"/>
</dbReference>
<keyword evidence="5" id="KW-0862">Zinc</keyword>
<gene>
    <name evidence="9" type="ORF">DPMN_180035</name>
</gene>
<feature type="compositionally biased region" description="Pro residues" evidence="7">
    <location>
        <begin position="579"/>
        <end position="596"/>
    </location>
</feature>
<evidence type="ECO:0000313" key="9">
    <source>
        <dbReference type="EMBL" id="KAH3778568.1"/>
    </source>
</evidence>
<feature type="compositionally biased region" description="Polar residues" evidence="7">
    <location>
        <begin position="112"/>
        <end position="126"/>
    </location>
</feature>
<feature type="region of interest" description="Disordered" evidence="7">
    <location>
        <begin position="577"/>
        <end position="600"/>
    </location>
</feature>
<keyword evidence="4" id="KW-0863">Zinc-finger</keyword>
<protein>
    <recommendedName>
        <fullName evidence="8">C2H2-type domain-containing protein</fullName>
    </recommendedName>
</protein>
<comment type="caution">
    <text evidence="9">The sequence shown here is derived from an EMBL/GenBank/DDBJ whole genome shotgun (WGS) entry which is preliminary data.</text>
</comment>
<dbReference type="Proteomes" id="UP000828390">
    <property type="component" value="Unassembled WGS sequence"/>
</dbReference>
<reference evidence="9" key="1">
    <citation type="journal article" date="2019" name="bioRxiv">
        <title>The Genome of the Zebra Mussel, Dreissena polymorpha: A Resource for Invasive Species Research.</title>
        <authorList>
            <person name="McCartney M.A."/>
            <person name="Auch B."/>
            <person name="Kono T."/>
            <person name="Mallez S."/>
            <person name="Zhang Y."/>
            <person name="Obille A."/>
            <person name="Becker A."/>
            <person name="Abrahante J.E."/>
            <person name="Garbe J."/>
            <person name="Badalamenti J.P."/>
            <person name="Herman A."/>
            <person name="Mangelson H."/>
            <person name="Liachko I."/>
            <person name="Sullivan S."/>
            <person name="Sone E.D."/>
            <person name="Koren S."/>
            <person name="Silverstein K.A.T."/>
            <person name="Beckman K.B."/>
            <person name="Gohl D.M."/>
        </authorList>
    </citation>
    <scope>NUCLEOTIDE SEQUENCE</scope>
    <source>
        <strain evidence="9">Duluth1</strain>
        <tissue evidence="9">Whole animal</tissue>
    </source>
</reference>
<keyword evidence="10" id="KW-1185">Reference proteome</keyword>
<dbReference type="InterPro" id="IPR050888">
    <property type="entry name" value="ZnF_C2H2-type_TF"/>
</dbReference>
<evidence type="ECO:0000256" key="1">
    <source>
        <dbReference type="ARBA" id="ARBA00004123"/>
    </source>
</evidence>
<evidence type="ECO:0000259" key="8">
    <source>
        <dbReference type="PROSITE" id="PS00028"/>
    </source>
</evidence>
<keyword evidence="6" id="KW-0539">Nucleus</keyword>
<evidence type="ECO:0000256" key="3">
    <source>
        <dbReference type="ARBA" id="ARBA00022737"/>
    </source>
</evidence>
<dbReference type="PANTHER" id="PTHR24406">
    <property type="entry name" value="TRANSCRIPTIONAL REPRESSOR CTCFL-RELATED"/>
    <property type="match status" value="1"/>
</dbReference>
<feature type="compositionally biased region" description="Basic and acidic residues" evidence="7">
    <location>
        <begin position="1089"/>
        <end position="1110"/>
    </location>
</feature>
<feature type="region of interest" description="Disordered" evidence="7">
    <location>
        <begin position="971"/>
        <end position="1150"/>
    </location>
</feature>
<dbReference type="AlphaFoldDB" id="A0A9D4EF78"/>
<proteinExistence type="predicted"/>
<organism evidence="9 10">
    <name type="scientific">Dreissena polymorpha</name>
    <name type="common">Zebra mussel</name>
    <name type="synonym">Mytilus polymorpha</name>
    <dbReference type="NCBI Taxonomy" id="45954"/>
    <lineage>
        <taxon>Eukaryota</taxon>
        <taxon>Metazoa</taxon>
        <taxon>Spiralia</taxon>
        <taxon>Lophotrochozoa</taxon>
        <taxon>Mollusca</taxon>
        <taxon>Bivalvia</taxon>
        <taxon>Autobranchia</taxon>
        <taxon>Heteroconchia</taxon>
        <taxon>Euheterodonta</taxon>
        <taxon>Imparidentia</taxon>
        <taxon>Neoheterodontei</taxon>
        <taxon>Myida</taxon>
        <taxon>Dreissenoidea</taxon>
        <taxon>Dreissenidae</taxon>
        <taxon>Dreissena</taxon>
    </lineage>
</organism>
<sequence>MSSDSAPFVSSPMVSEMKNIAAESMEVEGPTSADKLTAKHDIDNEKVSKVNGVDEVSANGLADNQDVEMEVDSVTNINEKANMNSSNSSEKTKEIELSAQSYNDKIDDEQAGSLNEDQNKNGISSNKGDDEHSIDLNIGKLEDNRKQSEKYSSETNKLLDTVKDENGGDILITLNEDNNAEKQANVSGTDVETNESKKKSVSNADNSSKASSVAGSLPAPPPLTPAPGVRVTASGMTVRLPGSSNMVVHPVSSMPMLVSSSGLGTGLPQQVGATVNGAPVVQQGSQLGYITKIGNQTLFVPLSAAVNIKNTTLQNSSAIMSQLSQVAKQSGQVVSSQPGKAQAVINQGFPQPKSSWEMMEMMRWEVANRIADNWNWSIAFHQKKEELSSVTNFLLELGSDVVKEQVYKDIIQIQTKKKENGDLKDQEVESLEKMKTVYENTRKKVEHLELGKVNCEKCDFQSESNLVLENHFDFPHFEPEWDVNKGWMVCTHCKYRTKVIAQFVFHMNDMHKRQAKFMERDPPFQCPLCPMNASTKNKLEKHQTKCTKHFKLNMNLQPYYHDVNFCMKSVYYKPKKPVVRPPPPPPAQPKVVPKPSPTMNTRQQGMVPMAVPVARQLVPVARPQQRPAITIPSPPPLQNHAANIIRPTFAGPTMTRPMLSQNLAMRLSAPQQAPRPPRPEMAGFEVCELCGGYVKDRQALRIHFYYAHKVELPLAVFLKENAPLSCQVCKLNFWTTQGLAKHKTTSRHFAPTGATEINIATNQCFMCLRKVSNIFTHVEQTHGMTMKDLVLMKKCIMCGATSTDRQALEKHIASIHGIVIKTSDYVPDKAPNAPNAPPTVVPVLPQKTPSPSVPQTAKNIGKINYCVFCEIQFPDNIQLTVHCLKKHATCKTCGMVVQNASFLTNHDANCMKANKKCSICGLRNMTPDSYAMHLKRHIKPSHVKILNMSEDQIDDAKEKLKREYKPAVISLDSEDSDVEVVDTDEPDGKGKDTKEGESAEKAESADQNDTKDLNDSKEEVTNTTKEAKDDDNQESGREEINSNTYKISNIEIDNEDRKEVKEIVGSQSQNGQNTKDNNTIDISKSTTGDTEKFNEDLTDISDEKFPKGKAESSSATAVKNDANTDAVVNDNNEDFIDENIGTDMKSQGSVQKEIDEDLLLGTEEGQMLMKRKMSEDGSSSDIGAESKKLKLDDGSSSTDGFVDNSKMDTE</sequence>
<dbReference type="OrthoDB" id="6110130at2759"/>
<accession>A0A9D4EF78</accession>
<feature type="compositionally biased region" description="Polar residues" evidence="7">
    <location>
        <begin position="201"/>
        <end position="214"/>
    </location>
</feature>
<feature type="region of interest" description="Disordered" evidence="7">
    <location>
        <begin position="173"/>
        <end position="228"/>
    </location>
</feature>